<feature type="region of interest" description="Disordered" evidence="3">
    <location>
        <begin position="2388"/>
        <end position="2414"/>
    </location>
</feature>
<feature type="compositionally biased region" description="Low complexity" evidence="3">
    <location>
        <begin position="1594"/>
        <end position="1611"/>
    </location>
</feature>
<dbReference type="CDD" id="cd06704">
    <property type="entry name" value="PDZ1_Scribble-like"/>
    <property type="match status" value="1"/>
</dbReference>
<feature type="region of interest" description="Disordered" evidence="3">
    <location>
        <begin position="1593"/>
        <end position="1669"/>
    </location>
</feature>
<feature type="compositionally biased region" description="Basic and acidic residues" evidence="3">
    <location>
        <begin position="1650"/>
        <end position="1664"/>
    </location>
</feature>
<evidence type="ECO:0000256" key="2">
    <source>
        <dbReference type="ARBA" id="ARBA00022737"/>
    </source>
</evidence>
<evidence type="ECO:0000256" key="3">
    <source>
        <dbReference type="SAM" id="MobiDB-lite"/>
    </source>
</evidence>
<dbReference type="CDD" id="cd06702">
    <property type="entry name" value="PDZ3_Scribble-like"/>
    <property type="match status" value="1"/>
</dbReference>
<dbReference type="GO" id="GO:0045197">
    <property type="term" value="P:establishment or maintenance of epithelial cell apical/basal polarity"/>
    <property type="evidence" value="ECO:0007669"/>
    <property type="project" value="TreeGrafter"/>
</dbReference>
<dbReference type="Gene3D" id="3.80.10.10">
    <property type="entry name" value="Ribonuclease Inhibitor"/>
    <property type="match status" value="3"/>
</dbReference>
<dbReference type="FunFam" id="2.30.42.10:FF:000064">
    <property type="entry name" value="protein lap4 isoform X1"/>
    <property type="match status" value="1"/>
</dbReference>
<feature type="compositionally biased region" description="Basic and acidic residues" evidence="3">
    <location>
        <begin position="1419"/>
        <end position="1430"/>
    </location>
</feature>
<feature type="domain" description="PDZ" evidence="4">
    <location>
        <begin position="1502"/>
        <end position="1589"/>
    </location>
</feature>
<feature type="compositionally biased region" description="Low complexity" evidence="3">
    <location>
        <begin position="740"/>
        <end position="750"/>
    </location>
</feature>
<evidence type="ECO:0000256" key="1">
    <source>
        <dbReference type="ARBA" id="ARBA00022614"/>
    </source>
</evidence>
<feature type="compositionally biased region" description="Polar residues" evidence="3">
    <location>
        <begin position="1973"/>
        <end position="1990"/>
    </location>
</feature>
<dbReference type="SMART" id="SM00364">
    <property type="entry name" value="LRR_BAC"/>
    <property type="match status" value="9"/>
</dbReference>
<dbReference type="GO" id="GO:0005912">
    <property type="term" value="C:adherens junction"/>
    <property type="evidence" value="ECO:0007669"/>
    <property type="project" value="TreeGrafter"/>
</dbReference>
<keyword evidence="1" id="KW-0433">Leucine-rich repeat</keyword>
<feature type="compositionally biased region" description="Polar residues" evidence="3">
    <location>
        <begin position="1001"/>
        <end position="1014"/>
    </location>
</feature>
<evidence type="ECO:0000259" key="4">
    <source>
        <dbReference type="PROSITE" id="PS50106"/>
    </source>
</evidence>
<dbReference type="FunFam" id="2.30.42.10:FF:000074">
    <property type="entry name" value="protein scribble homolog isoform X2"/>
    <property type="match status" value="1"/>
</dbReference>
<dbReference type="Gene3D" id="2.30.42.10">
    <property type="match status" value="4"/>
</dbReference>
<feature type="compositionally biased region" description="Polar residues" evidence="3">
    <location>
        <begin position="2401"/>
        <end position="2413"/>
    </location>
</feature>
<dbReference type="SMART" id="SM00365">
    <property type="entry name" value="LRR_SD22"/>
    <property type="match status" value="4"/>
</dbReference>
<dbReference type="InterPro" id="IPR055414">
    <property type="entry name" value="LRR_R13L4/SHOC2-like"/>
</dbReference>
<dbReference type="InterPro" id="IPR001478">
    <property type="entry name" value="PDZ"/>
</dbReference>
<feature type="region of interest" description="Disordered" evidence="3">
    <location>
        <begin position="2988"/>
        <end position="3039"/>
    </location>
</feature>
<sequence>MSVGPTFVIPLFSVLLNYPSSFPVCLNYSSPMVSLVLTDSSQLTSDSHHLGIGKVELEEVNPNLRGGRVENHLGKTTPSSPDRDSNLDLLVLSSRAQHDKRVSQLRHRGGSYLNAYMNSRVLVLRYARIHSSRYADCNPASSGSEPAFAWRESGKPFRKSHPQFTRPRFEPRISPSSAVELNTSALANYATEAGHNMLMSTVVKYVMSVSALDEEKKWSLKFQATLDTRYSRTLKVTKGASRSWECTRPLGWLVLSAPSGRDLIYCPAVDIPDIPENIKNLRALQVADFSSNPIPRLVDMFQINCFSEFPLSQGLPPGFVQLRSLTVLGLNDMSLTNLPPDFGSLTSLQSLELRENLLKTLPESLSQLSKLERLDLGDNEIEELPHYVGNLPSLQELWLDHNQLQHLPPEVGNLKKLACLDISENRLEDLPNEIGGLESLTDLHLSQNVIETLPDGIGLLHKLTILKVDQNRLAILNTNIGTCECLQELILTENFLMELPVSIGNLVKLTNLNVDRNNLQSLPVEIGRLSQLGVLSLRDNKLQYLPPDVGLCKELHVLDVSGNRLQYLPLSLANLNLKAVWLSENQAQPMLKFQTDLDEETGEEVLTCFLLPQLEYRPETNTDAFYDGRLYRCGIKFSGEGLNEAYQQQVGGTPANLACVSPADNKHEESDDEGWEEREASRTHSVKFTDDVDSDVGKETPFVRQNTPHPKELKAKAHKLFGKGKPGDSKITQLDEMDESASSSRQQSEEAQPEVPSEQSSHSETPTLKEPPSTLLPAVRQAVPQAVSIAPVPVITTPEPAHIVERDTSESNSEQSDMELDQDQGQGSHLSPLNLWCTKGWCVLCMEYEYSFPHNFSTPDPSSKHPLPSPHFGRNTPSSYVVMAQEEKHVGFEVEDEEEVVVRPNRLHRRDTPHHLKNKRINAQLDQNKVASIIAQSNQLRSLVVYTHPAVRRVWQDDLGRLPSCVISGVSDDNVAHMLQAIHKKREDEVDKGGFYHTPPESISGQSQGSNVVLSNKKRREPPKDVSKEKKAEPEIKQVPKAEEIPFDNDFVLRKESSVSTNDSILSSNLSETFAVKEERSSVERSLTSTEDEQSKLKERVSLSERPLSQGYVQEGGHGDDSLSLRDYQSTQTLTDGSRNGTRIDYSELYDKDSSYRGSRNLHGYATQYPEARVTHLNDVVEADVHTSHMRIDKQSLEYPSANEAPVYMTNNEEYYTENKSSYTPSREEYYEENKNNNIHRVRELYKQPSVESDKNFPPYDERIYYLHTRREARRLSQDSSHDAYRTSYAAPEMYHPPPDDRRYHSQSIGERNKAPRSMPQERRKPPEVMLARSSPQYKDGRYPKELNKTSRGMPQERYKPPEVMPVRGYPQYKDVKHSGVRRLHKGANTMSERDLRMPSSGRPKAKNDYRQLTQRMHSRSERDLTRYKENTPTYSQSGSGYSPDKRAERRLSGARDGILVKPNSSSIMKEGSSKTGTISKKVRIWQHDMESNVEVREETFEVVIERSNAGLGLSIAGGIGSTPFKGDDDGLFISRVTEGGPADLADLRVGDKILSVNGHSMVGIDHYDAVEELRTAGPRLVFVIAREVPRMVPVSSKSSQPSSPSPASTPTFRAPDSACSSLGTSRAPSATSHVSVTTSGFESSGRNDNVSEIREKQPSKKIPDPLQVPRGDLEVRKQTVHTTLIRDQNGLGFSIAGGKGSPSFKPSSDAIYISRLTEAGVAEKDGKLQVGDRVVSSACSLLFSVVVPPLRAIVALQYETQCVCVFVSLQINGVDMSGARHDQAVSMLTGLERFVRLVVEREEEVVVTPSPSASDKSSPSPRVFGAPRPYTGLYAASSYMANRPGYAGYRRADQQITSSSPSSNSPSYGKLPGLRNDPPPPTPPPTLASTKTTGPPVAMGNHIDSAPKQVEPPRPAPRRTTSQSQPSETNRTSTPVERTANLDSDSASQVLPKPITNEDFQAMIPAHFLNPSLGQNSSQDSTSTVTNPETHLPEDLSFPPAPTGLGKVTETITKSTFTEKVVTRVTDNKLVESVIIEEVALLKEGGSLGFSIIGGIDHSCTPFGAKEPGIFISHVVPGGIAAKSGKLRMGDRILQVNGEDITKLSHQEAVMLLLKHKDEIRLTVQHDPLPEGFQEVALSVSHSHLMIFTRTKPRLENWVGTIDFLQGATITSLFSESNALRIVKAPGEKLGMHIKGGLRGHRGNPLDRTDEGVFISKINSGGAAKRDGRLKVGMRLLEVNGVSLLGASHQEAVNVLRSCGNDIHIVVCKGYEKADVERLMSEGRLSRESKSVSQSVSSLDREDESSVTIRQIKCSSICVEVKWKTPKNSLCTTDHDSKRDLYFIGSLVYCESDPLKLDYGTTEEEEMKQELVQWEKEEEDQQREIVAAKEKSTPDRSRNTFDSNDPNPTVQELSGLPQLWDSWVLEVVRAVETLVNKPSSPTDMQGPPKSPGGSKSQDLKTTTIVMSKHTLAPQAGSPVPADSSTLPHARSAPPVPTPAPQYATLPGKHPNPAPLHAPRSPPPAVPTKPPVAAKPVYSDRSRDSTPPPPQVTNYPPYAGGYPPAQVGYPPSQPAMYSYAIPFPVAQFPPNSQVPYPHYAYPVPPAVPPPPPPVQVISDGSSSSNDEEDSVDPIARSKMPSARLTGRSLHPLEVGLGVSDESPHSPVDLHAVNNGVVPAMKKMSVSDKMKFFEKAMEEQHQPSPKPDILSQSVACMSTELRPSALLNASLKPILWDGGLEGERRGVASQPTKVSLRANKNRWITENVDGASYRTGLAEKSYTLFMIDFYSCPHQYETLFMIDFYSCPHQYESQGIALTSSMIWRNYRALYKKPTNSLVIQLMHLHNVVSDKKVFSFISADELELMKQEEERKIAALSKEELKSWTQLDEVDEDAEEEGERRPTIKVQPAVTGMGSIRTAKAERRMKEKLQQEGLLSEDEDKELSPAEQRALKAEKRAAWRQARLKSLEQDALQAQIVIKEMSKMIDSKPGGGGYNEENRSSANTNSIGNKSSATIVTNNNTDQENNIEQRTGLRPSSDDFPQLFVRAKEGATKVNESERVVGEKVTRKTEEYVDELTGERKVRTVEYVEKLIEREVLKFYGGMTEGGRACMCLVETLKEKIISLELTNREPELNGAEEDEGEGDDEPTTPVSPTPSEDPSVGSGTGKRRKRKRSKKGKH</sequence>
<feature type="region of interest" description="Disordered" evidence="3">
    <location>
        <begin position="806"/>
        <end position="829"/>
    </location>
</feature>
<feature type="domain" description="PDZ" evidence="4">
    <location>
        <begin position="2180"/>
        <end position="2272"/>
    </location>
</feature>
<feature type="region of interest" description="Disordered" evidence="3">
    <location>
        <begin position="65"/>
        <end position="86"/>
    </location>
</feature>
<reference evidence="5" key="1">
    <citation type="submission" date="2020-11" db="EMBL/GenBank/DDBJ databases">
        <authorList>
            <person name="Tran Van P."/>
        </authorList>
    </citation>
    <scope>NUCLEOTIDE SEQUENCE</scope>
</reference>
<dbReference type="InterPro" id="IPR036034">
    <property type="entry name" value="PDZ_sf"/>
</dbReference>
<feature type="compositionally biased region" description="Polar residues" evidence="3">
    <location>
        <begin position="1920"/>
        <end position="1950"/>
    </location>
</feature>
<dbReference type="InterPro" id="IPR003591">
    <property type="entry name" value="Leu-rich_rpt_typical-subtyp"/>
</dbReference>
<dbReference type="Pfam" id="PF00595">
    <property type="entry name" value="PDZ"/>
    <property type="match status" value="4"/>
</dbReference>
<feature type="compositionally biased region" description="Pro residues" evidence="3">
    <location>
        <begin position="1878"/>
        <end position="1887"/>
    </location>
</feature>
<feature type="compositionally biased region" description="Polar residues" evidence="3">
    <location>
        <begin position="3000"/>
        <end position="3029"/>
    </location>
</feature>
<feature type="region of interest" description="Disordered" evidence="3">
    <location>
        <begin position="2610"/>
        <end position="2648"/>
    </location>
</feature>
<dbReference type="PROSITE" id="PS51450">
    <property type="entry name" value="LRR"/>
    <property type="match status" value="4"/>
</dbReference>
<protein>
    <recommendedName>
        <fullName evidence="4">PDZ domain-containing protein</fullName>
    </recommendedName>
</protein>
<feature type="compositionally biased region" description="Acidic residues" evidence="3">
    <location>
        <begin position="3135"/>
        <end position="3147"/>
    </location>
</feature>
<dbReference type="PROSITE" id="PS50106">
    <property type="entry name" value="PDZ"/>
    <property type="match status" value="4"/>
</dbReference>
<accession>A0A7R9AKR7</accession>
<feature type="compositionally biased region" description="Basic and acidic residues" evidence="3">
    <location>
        <begin position="2388"/>
        <end position="2400"/>
    </location>
</feature>
<feature type="compositionally biased region" description="Polar residues" evidence="3">
    <location>
        <begin position="1619"/>
        <end position="1649"/>
    </location>
</feature>
<feature type="region of interest" description="Disordered" evidence="3">
    <location>
        <begin position="2924"/>
        <end position="2949"/>
    </location>
</feature>
<dbReference type="EMBL" id="OC000026">
    <property type="protein sequence ID" value="CAD7255802.1"/>
    <property type="molecule type" value="Genomic_DNA"/>
</dbReference>
<feature type="compositionally biased region" description="Basic and acidic residues" evidence="3">
    <location>
        <begin position="1339"/>
        <end position="1361"/>
    </location>
</feature>
<feature type="region of interest" description="Disordered" evidence="3">
    <location>
        <begin position="661"/>
        <end position="772"/>
    </location>
</feature>
<dbReference type="InterPro" id="IPR032675">
    <property type="entry name" value="LRR_dom_sf"/>
</dbReference>
<feature type="region of interest" description="Disordered" evidence="3">
    <location>
        <begin position="3128"/>
        <end position="3179"/>
    </location>
</feature>
<feature type="region of interest" description="Disordered" evidence="3">
    <location>
        <begin position="1289"/>
        <end position="1370"/>
    </location>
</feature>
<feature type="region of interest" description="Disordered" evidence="3">
    <location>
        <begin position="1075"/>
        <end position="1125"/>
    </location>
</feature>
<gene>
    <name evidence="5" type="ORF">TSIB3V08_LOCUS94</name>
</gene>
<feature type="compositionally biased region" description="Basic and acidic residues" evidence="3">
    <location>
        <begin position="1022"/>
        <end position="1041"/>
    </location>
</feature>
<dbReference type="FunFam" id="3.80.10.10:FF:000599">
    <property type="entry name" value="Leucine-rich repeat-containing protein"/>
    <property type="match status" value="1"/>
</dbReference>
<name>A0A7R9AKR7_TIMSH</name>
<feature type="domain" description="PDZ" evidence="4">
    <location>
        <begin position="2039"/>
        <end position="2129"/>
    </location>
</feature>
<feature type="compositionally biased region" description="Low complexity" evidence="3">
    <location>
        <begin position="1807"/>
        <end position="1822"/>
    </location>
</feature>
<feature type="region of interest" description="Disordered" evidence="3">
    <location>
        <begin position="1970"/>
        <end position="2007"/>
    </location>
</feature>
<dbReference type="InterPro" id="IPR001611">
    <property type="entry name" value="Leu-rich_rpt"/>
</dbReference>
<dbReference type="Pfam" id="PF23598">
    <property type="entry name" value="LRR_14"/>
    <property type="match status" value="1"/>
</dbReference>
<feature type="region of interest" description="Disordered" evidence="3">
    <location>
        <begin position="2437"/>
        <end position="2459"/>
    </location>
</feature>
<dbReference type="GO" id="GO:0098609">
    <property type="term" value="P:cell-cell adhesion"/>
    <property type="evidence" value="ECO:0007669"/>
    <property type="project" value="TreeGrafter"/>
</dbReference>
<feature type="domain" description="PDZ" evidence="4">
    <location>
        <begin position="1682"/>
        <end position="1804"/>
    </location>
</feature>
<feature type="region of interest" description="Disordered" evidence="3">
    <location>
        <begin position="1854"/>
        <end position="1953"/>
    </location>
</feature>
<feature type="compositionally biased region" description="Polar residues" evidence="3">
    <location>
        <begin position="757"/>
        <end position="766"/>
    </location>
</feature>
<organism evidence="5">
    <name type="scientific">Timema shepardi</name>
    <name type="common">Walking stick</name>
    <dbReference type="NCBI Taxonomy" id="629360"/>
    <lineage>
        <taxon>Eukaryota</taxon>
        <taxon>Metazoa</taxon>
        <taxon>Ecdysozoa</taxon>
        <taxon>Arthropoda</taxon>
        <taxon>Hexapoda</taxon>
        <taxon>Insecta</taxon>
        <taxon>Pterygota</taxon>
        <taxon>Neoptera</taxon>
        <taxon>Polyneoptera</taxon>
        <taxon>Phasmatodea</taxon>
        <taxon>Timematodea</taxon>
        <taxon>Timematoidea</taxon>
        <taxon>Timematidae</taxon>
        <taxon>Timema</taxon>
    </lineage>
</organism>
<dbReference type="GO" id="GO:0098968">
    <property type="term" value="P:neurotransmitter receptor transport postsynaptic membrane to endosome"/>
    <property type="evidence" value="ECO:0007669"/>
    <property type="project" value="TreeGrafter"/>
</dbReference>
<dbReference type="GO" id="GO:0098887">
    <property type="term" value="P:neurotransmitter receptor transport, endosome to postsynaptic membrane"/>
    <property type="evidence" value="ECO:0007669"/>
    <property type="project" value="TreeGrafter"/>
</dbReference>
<feature type="compositionally biased region" description="Low complexity" evidence="3">
    <location>
        <begin position="1859"/>
        <end position="1868"/>
    </location>
</feature>
<dbReference type="SMART" id="SM00369">
    <property type="entry name" value="LRR_TYP"/>
    <property type="match status" value="10"/>
</dbReference>
<dbReference type="PANTHER" id="PTHR23119">
    <property type="entry name" value="DISCS LARGE"/>
    <property type="match status" value="1"/>
</dbReference>
<dbReference type="GO" id="GO:0045211">
    <property type="term" value="C:postsynaptic membrane"/>
    <property type="evidence" value="ECO:0007669"/>
    <property type="project" value="TreeGrafter"/>
</dbReference>
<dbReference type="SUPFAM" id="SSF50156">
    <property type="entry name" value="PDZ domain-like"/>
    <property type="match status" value="4"/>
</dbReference>
<feature type="compositionally biased region" description="Low complexity" evidence="3">
    <location>
        <begin position="3148"/>
        <end position="3162"/>
    </location>
</feature>
<feature type="compositionally biased region" description="Basic and acidic residues" evidence="3">
    <location>
        <begin position="1093"/>
        <end position="1103"/>
    </location>
</feature>
<feature type="compositionally biased region" description="Pro residues" evidence="3">
    <location>
        <begin position="2510"/>
        <end position="2530"/>
    </location>
</feature>
<feature type="compositionally biased region" description="Polar residues" evidence="3">
    <location>
        <begin position="1431"/>
        <end position="1441"/>
    </location>
</feature>
<feature type="compositionally biased region" description="Basic and acidic residues" evidence="3">
    <location>
        <begin position="677"/>
        <end position="698"/>
    </location>
</feature>
<proteinExistence type="predicted"/>
<dbReference type="PANTHER" id="PTHR23119:SF44">
    <property type="entry name" value="PROTEIN LAP4"/>
    <property type="match status" value="1"/>
</dbReference>
<evidence type="ECO:0000313" key="5">
    <source>
        <dbReference type="EMBL" id="CAD7255802.1"/>
    </source>
</evidence>
<dbReference type="SUPFAM" id="SSF52058">
    <property type="entry name" value="L domain-like"/>
    <property type="match status" value="1"/>
</dbReference>
<dbReference type="CDD" id="cd06701">
    <property type="entry name" value="PDZ4_Scribble-like"/>
    <property type="match status" value="1"/>
</dbReference>
<dbReference type="GO" id="GO:0016323">
    <property type="term" value="C:basolateral plasma membrane"/>
    <property type="evidence" value="ECO:0007669"/>
    <property type="project" value="TreeGrafter"/>
</dbReference>
<dbReference type="GO" id="GO:0019901">
    <property type="term" value="F:protein kinase binding"/>
    <property type="evidence" value="ECO:0007669"/>
    <property type="project" value="TreeGrafter"/>
</dbReference>
<feature type="region of interest" description="Disordered" evidence="3">
    <location>
        <begin position="1806"/>
        <end position="1827"/>
    </location>
</feature>
<dbReference type="FunFam" id="3.80.10.10:FF:000036">
    <property type="entry name" value="protein scribble homolog isoform X1"/>
    <property type="match status" value="1"/>
</dbReference>
<feature type="compositionally biased region" description="Basic residues" evidence="3">
    <location>
        <begin position="3166"/>
        <end position="3179"/>
    </location>
</feature>
<feature type="region of interest" description="Disordered" evidence="3">
    <location>
        <begin position="2472"/>
        <end position="2559"/>
    </location>
</feature>
<feature type="region of interest" description="Disordered" evidence="3">
    <location>
        <begin position="1387"/>
        <end position="1451"/>
    </location>
</feature>
<dbReference type="GO" id="GO:0014069">
    <property type="term" value="C:postsynaptic density"/>
    <property type="evidence" value="ECO:0007669"/>
    <property type="project" value="TreeGrafter"/>
</dbReference>
<keyword evidence="2" id="KW-0677">Repeat</keyword>
<dbReference type="InterPro" id="IPR050614">
    <property type="entry name" value="Synaptic_Scaffolding_LAP-MAGUK"/>
</dbReference>
<dbReference type="SMART" id="SM00228">
    <property type="entry name" value="PDZ"/>
    <property type="match status" value="4"/>
</dbReference>
<dbReference type="GO" id="GO:0043113">
    <property type="term" value="P:receptor clustering"/>
    <property type="evidence" value="ECO:0007669"/>
    <property type="project" value="TreeGrafter"/>
</dbReference>
<feature type="region of interest" description="Disordered" evidence="3">
    <location>
        <begin position="990"/>
        <end position="1041"/>
    </location>
</feature>